<comment type="caution">
    <text evidence="3">The sequence shown here is derived from an EMBL/GenBank/DDBJ whole genome shotgun (WGS) entry which is preliminary data.</text>
</comment>
<accession>A0A1Y1VKK9</accession>
<dbReference type="STRING" id="1754191.A0A1Y1VKK9"/>
<evidence type="ECO:0000256" key="2">
    <source>
        <dbReference type="SAM" id="MobiDB-lite"/>
    </source>
</evidence>
<feature type="non-terminal residue" evidence="3">
    <location>
        <position position="436"/>
    </location>
</feature>
<sequence>MAAKKNAKNGVSKKGNSPKTKDKKKGKKKKSNSKGHEFTPYEVSLIMTYLLVYSKAKSLAFFKKTYKDLKLDVKKETISLNSENKQNYEYIRALQEINDQLLGEITDNNLSKKMPLYMNMDDAFESTTRLNSESGEGKNDTSRHKKKTKSKESTTEKTIRNNYKFKYEEQIRNLEEQIQHRIEEIIQRRKYAKELDEENEKLDNELATIKSNLNNPLDGKLKELNETYKNLIEKNKEEINNITETNSRKAEISKRFAEEKMCNIEDGANMMQFESLSIKKQNVYLRNRYLHQLYYMILENIQQLHKNNIQLAKQNELLINRCIDIDFNGKYFNYDEDRLNEIRGESESLIPKNMYKDIDYKRVSTTLESIITGENNKLKNEEGSDFEEENEEEEEIKDEKQTISNISNEFQKVKEIFNLNSKSNISNINKEYTSDE</sequence>
<protein>
    <submittedName>
        <fullName evidence="3">Uncharacterized protein</fullName>
    </submittedName>
</protein>
<keyword evidence="4" id="KW-1185">Reference proteome</keyword>
<dbReference type="OrthoDB" id="10553578at2759"/>
<reference evidence="3 4" key="2">
    <citation type="submission" date="2016-08" db="EMBL/GenBank/DDBJ databases">
        <title>Pervasive Adenine N6-methylation of Active Genes in Fungi.</title>
        <authorList>
            <consortium name="DOE Joint Genome Institute"/>
            <person name="Mondo S.J."/>
            <person name="Dannebaum R.O."/>
            <person name="Kuo R.C."/>
            <person name="Labutti K."/>
            <person name="Haridas S."/>
            <person name="Kuo A."/>
            <person name="Salamov A."/>
            <person name="Ahrendt S.R."/>
            <person name="Lipzen A."/>
            <person name="Sullivan W."/>
            <person name="Andreopoulos W.B."/>
            <person name="Clum A."/>
            <person name="Lindquist E."/>
            <person name="Daum C."/>
            <person name="Ramamoorthy G.K."/>
            <person name="Gryganskyi A."/>
            <person name="Culley D."/>
            <person name="Magnuson J.K."/>
            <person name="James T.Y."/>
            <person name="O'Malley M.A."/>
            <person name="Stajich J.E."/>
            <person name="Spatafora J.W."/>
            <person name="Visel A."/>
            <person name="Grigoriev I.V."/>
        </authorList>
    </citation>
    <scope>NUCLEOTIDE SEQUENCE [LARGE SCALE GENOMIC DNA]</scope>
    <source>
        <strain evidence="4">finn</strain>
    </source>
</reference>
<evidence type="ECO:0000313" key="4">
    <source>
        <dbReference type="Proteomes" id="UP000193719"/>
    </source>
</evidence>
<evidence type="ECO:0000313" key="3">
    <source>
        <dbReference type="EMBL" id="ORX58426.1"/>
    </source>
</evidence>
<keyword evidence="1" id="KW-0175">Coiled coil</keyword>
<evidence type="ECO:0000256" key="1">
    <source>
        <dbReference type="SAM" id="Coils"/>
    </source>
</evidence>
<feature type="region of interest" description="Disordered" evidence="2">
    <location>
        <begin position="1"/>
        <end position="35"/>
    </location>
</feature>
<dbReference type="Proteomes" id="UP000193719">
    <property type="component" value="Unassembled WGS sequence"/>
</dbReference>
<proteinExistence type="predicted"/>
<feature type="compositionally biased region" description="Basic residues" evidence="2">
    <location>
        <begin position="21"/>
        <end position="33"/>
    </location>
</feature>
<reference evidence="3 4" key="1">
    <citation type="submission" date="2016-08" db="EMBL/GenBank/DDBJ databases">
        <title>Genomes of anaerobic fungi encode conserved fungal cellulosomes for biomass hydrolysis.</title>
        <authorList>
            <consortium name="DOE Joint Genome Institute"/>
            <person name="Haitjema C.H."/>
            <person name="Gilmore S.P."/>
            <person name="Henske J.K."/>
            <person name="Solomon K.V."/>
            <person name="De Groot R."/>
            <person name="Kuo A."/>
            <person name="Mondo S.J."/>
            <person name="Salamov A.A."/>
            <person name="Labutti K."/>
            <person name="Zhao Z."/>
            <person name="Chiniquy J."/>
            <person name="Barry K."/>
            <person name="Brewer H.M."/>
            <person name="Purvine S.O."/>
            <person name="Wright A.T."/>
            <person name="Boxma B."/>
            <person name="Van Alen T."/>
            <person name="Hackstein J.H."/>
            <person name="Baker S.E."/>
            <person name="Grigoriev I.V."/>
            <person name="O'Malley M.A."/>
        </authorList>
    </citation>
    <scope>NUCLEOTIDE SEQUENCE [LARGE SCALE GENOMIC DNA]</scope>
    <source>
        <strain evidence="4">finn</strain>
    </source>
</reference>
<feature type="coiled-coil region" evidence="1">
    <location>
        <begin position="164"/>
        <end position="248"/>
    </location>
</feature>
<gene>
    <name evidence="3" type="ORF">BCR36DRAFT_317741</name>
</gene>
<dbReference type="AlphaFoldDB" id="A0A1Y1VKK9"/>
<feature type="region of interest" description="Disordered" evidence="2">
    <location>
        <begin position="378"/>
        <end position="403"/>
    </location>
</feature>
<dbReference type="EMBL" id="MCFH01000004">
    <property type="protein sequence ID" value="ORX58426.1"/>
    <property type="molecule type" value="Genomic_DNA"/>
</dbReference>
<name>A0A1Y1VKK9_9FUNG</name>
<feature type="compositionally biased region" description="Acidic residues" evidence="2">
    <location>
        <begin position="383"/>
        <end position="396"/>
    </location>
</feature>
<organism evidence="3 4">
    <name type="scientific">Piromyces finnis</name>
    <dbReference type="NCBI Taxonomy" id="1754191"/>
    <lineage>
        <taxon>Eukaryota</taxon>
        <taxon>Fungi</taxon>
        <taxon>Fungi incertae sedis</taxon>
        <taxon>Chytridiomycota</taxon>
        <taxon>Chytridiomycota incertae sedis</taxon>
        <taxon>Neocallimastigomycetes</taxon>
        <taxon>Neocallimastigales</taxon>
        <taxon>Neocallimastigaceae</taxon>
        <taxon>Piromyces</taxon>
    </lineage>
</organism>
<feature type="region of interest" description="Disordered" evidence="2">
    <location>
        <begin position="127"/>
        <end position="157"/>
    </location>
</feature>